<dbReference type="GO" id="GO:0045259">
    <property type="term" value="C:proton-transporting ATP synthase complex"/>
    <property type="evidence" value="ECO:0007669"/>
    <property type="project" value="UniProtKB-KW"/>
</dbReference>
<dbReference type="OrthoDB" id="9789241at2"/>
<dbReference type="RefSeq" id="WP_020088409.1">
    <property type="nucleotide sequence ID" value="NZ_AZCZ01000001.1"/>
</dbReference>
<comment type="similarity">
    <text evidence="2 11 12">Belongs to the ATPase A chain family.</text>
</comment>
<evidence type="ECO:0000256" key="11">
    <source>
        <dbReference type="HAMAP-Rule" id="MF_01393"/>
    </source>
</evidence>
<dbReference type="GO" id="GO:0005886">
    <property type="term" value="C:plasma membrane"/>
    <property type="evidence" value="ECO:0007669"/>
    <property type="project" value="UniProtKB-SubCell"/>
</dbReference>
<sequence>MNDGPVSTFQFLGLTFSTANIVSASVVFLLVVALVYFTSRHLAMKPTKGQNFLEWLIDFTNGILKGSIPTKEIGGFGLYGFTLFIFLFLSNELGLFINLSLPNGATIVRSPTSDPITTLTFSLMTLMLAQFAGVSKLGYKTHFGNYMKPFKVWIVISIFEEFTNFLTLGLRIFGVIFSGEMLLGIIWKLAVSHGIATMIVAVPLEMAWQGFSAFLGAIQAFVFVTLSSVYISQKLEVEE</sequence>
<feature type="transmembrane region" description="Helical" evidence="11">
    <location>
        <begin position="12"/>
        <end position="37"/>
    </location>
</feature>
<protein>
    <recommendedName>
        <fullName evidence="11 12">ATP synthase subunit a</fullName>
    </recommendedName>
    <alternativeName>
        <fullName evidence="11">ATP synthase F0 sector subunit a</fullName>
    </alternativeName>
    <alternativeName>
        <fullName evidence="11">F-ATPase subunit 6</fullName>
    </alternativeName>
</protein>
<evidence type="ECO:0000256" key="12">
    <source>
        <dbReference type="RuleBase" id="RU000483"/>
    </source>
</evidence>
<evidence type="ECO:0000256" key="10">
    <source>
        <dbReference type="ARBA" id="ARBA00023310"/>
    </source>
</evidence>
<dbReference type="eggNOG" id="COG0356">
    <property type="taxonomic scope" value="Bacteria"/>
</dbReference>
<dbReference type="InterPro" id="IPR000568">
    <property type="entry name" value="ATP_synth_F0_asu"/>
</dbReference>
<dbReference type="PATRIC" id="fig|1267003.4.peg.120"/>
<dbReference type="Pfam" id="PF00119">
    <property type="entry name" value="ATP-synt_A"/>
    <property type="match status" value="1"/>
</dbReference>
<feature type="transmembrane region" description="Helical" evidence="11">
    <location>
        <begin position="76"/>
        <end position="99"/>
    </location>
</feature>
<dbReference type="EMBL" id="AZCZ01000001">
    <property type="protein sequence ID" value="KRK39770.1"/>
    <property type="molecule type" value="Genomic_DNA"/>
</dbReference>
<keyword evidence="10 11" id="KW-0066">ATP synthesis</keyword>
<keyword evidence="5 11" id="KW-0812">Transmembrane</keyword>
<keyword evidence="14" id="KW-1185">Reference proteome</keyword>
<dbReference type="GO" id="GO:0042777">
    <property type="term" value="P:proton motive force-driven plasma membrane ATP synthesis"/>
    <property type="evidence" value="ECO:0007669"/>
    <property type="project" value="TreeGrafter"/>
</dbReference>
<keyword evidence="3 11" id="KW-0813">Transport</keyword>
<dbReference type="NCBIfam" id="TIGR01131">
    <property type="entry name" value="ATP_synt_6_or_A"/>
    <property type="match status" value="1"/>
</dbReference>
<feature type="transmembrane region" description="Helical" evidence="11">
    <location>
        <begin position="119"/>
        <end position="139"/>
    </location>
</feature>
<keyword evidence="7 11" id="KW-1133">Transmembrane helix</keyword>
<evidence type="ECO:0000256" key="9">
    <source>
        <dbReference type="ARBA" id="ARBA00023136"/>
    </source>
</evidence>
<dbReference type="PANTHER" id="PTHR42823:SF3">
    <property type="entry name" value="ATP SYNTHASE SUBUNIT A, CHLOROPLASTIC"/>
    <property type="match status" value="1"/>
</dbReference>
<comment type="caution">
    <text evidence="13">The sequence shown here is derived from an EMBL/GenBank/DDBJ whole genome shotgun (WGS) entry which is preliminary data.</text>
</comment>
<dbReference type="GO" id="GO:0046933">
    <property type="term" value="F:proton-transporting ATP synthase activity, rotational mechanism"/>
    <property type="evidence" value="ECO:0007669"/>
    <property type="project" value="UniProtKB-UniRule"/>
</dbReference>
<keyword evidence="8 11" id="KW-0406">Ion transport</keyword>
<comment type="function">
    <text evidence="11 12">Key component of the proton channel; it plays a direct role in the translocation of protons across the membrane.</text>
</comment>
<evidence type="ECO:0000256" key="6">
    <source>
        <dbReference type="ARBA" id="ARBA00022781"/>
    </source>
</evidence>
<dbReference type="Proteomes" id="UP000051176">
    <property type="component" value="Unassembled WGS sequence"/>
</dbReference>
<reference evidence="13 14" key="1">
    <citation type="journal article" date="2015" name="Genome Announc.">
        <title>Expanding the biotechnology potential of lactobacilli through comparative genomics of 213 strains and associated genera.</title>
        <authorList>
            <person name="Sun Z."/>
            <person name="Harris H.M."/>
            <person name="McCann A."/>
            <person name="Guo C."/>
            <person name="Argimon S."/>
            <person name="Zhang W."/>
            <person name="Yang X."/>
            <person name="Jeffery I.B."/>
            <person name="Cooney J.C."/>
            <person name="Kagawa T.F."/>
            <person name="Liu W."/>
            <person name="Song Y."/>
            <person name="Salvetti E."/>
            <person name="Wrobel A."/>
            <person name="Rasinkangas P."/>
            <person name="Parkhill J."/>
            <person name="Rea M.C."/>
            <person name="O'Sullivan O."/>
            <person name="Ritari J."/>
            <person name="Douillard F.P."/>
            <person name="Paul Ross R."/>
            <person name="Yang R."/>
            <person name="Briner A.E."/>
            <person name="Felis G.E."/>
            <person name="de Vos W.M."/>
            <person name="Barrangou R."/>
            <person name="Klaenhammer T.R."/>
            <person name="Caufield P.W."/>
            <person name="Cui Y."/>
            <person name="Zhang H."/>
            <person name="O'Toole P.W."/>
        </authorList>
    </citation>
    <scope>NUCLEOTIDE SEQUENCE [LARGE SCALE GENOMIC DNA]</scope>
    <source>
        <strain evidence="13 14">ATCC 53295</strain>
    </source>
</reference>
<dbReference type="CDD" id="cd00310">
    <property type="entry name" value="ATP-synt_Fo_a_6"/>
    <property type="match status" value="1"/>
</dbReference>
<dbReference type="InterPro" id="IPR035908">
    <property type="entry name" value="F0_ATP_A_sf"/>
</dbReference>
<evidence type="ECO:0000256" key="4">
    <source>
        <dbReference type="ARBA" id="ARBA00022547"/>
    </source>
</evidence>
<proteinExistence type="inferred from homology"/>
<keyword evidence="9 11" id="KW-0472">Membrane</keyword>
<name>A0A0R1H892_9LACO</name>
<evidence type="ECO:0000256" key="1">
    <source>
        <dbReference type="ARBA" id="ARBA00004141"/>
    </source>
</evidence>
<evidence type="ECO:0000256" key="2">
    <source>
        <dbReference type="ARBA" id="ARBA00006810"/>
    </source>
</evidence>
<keyword evidence="11" id="KW-1003">Cell membrane</keyword>
<keyword evidence="4 11" id="KW-0138">CF(0)</keyword>
<dbReference type="HAMAP" id="MF_01393">
    <property type="entry name" value="ATP_synth_a_bact"/>
    <property type="match status" value="1"/>
</dbReference>
<accession>A0A0R1H892</accession>
<dbReference type="GeneID" id="97415160"/>
<organism evidence="13 14">
    <name type="scientific">Levilactobacillus parabrevis ATCC 53295</name>
    <dbReference type="NCBI Taxonomy" id="1267003"/>
    <lineage>
        <taxon>Bacteria</taxon>
        <taxon>Bacillati</taxon>
        <taxon>Bacillota</taxon>
        <taxon>Bacilli</taxon>
        <taxon>Lactobacillales</taxon>
        <taxon>Lactobacillaceae</taxon>
        <taxon>Levilactobacillus</taxon>
    </lineage>
</organism>
<evidence type="ECO:0000256" key="7">
    <source>
        <dbReference type="ARBA" id="ARBA00022989"/>
    </source>
</evidence>
<evidence type="ECO:0000256" key="5">
    <source>
        <dbReference type="ARBA" id="ARBA00022692"/>
    </source>
</evidence>
<feature type="transmembrane region" description="Helical" evidence="11">
    <location>
        <begin position="151"/>
        <end position="173"/>
    </location>
</feature>
<evidence type="ECO:0000256" key="3">
    <source>
        <dbReference type="ARBA" id="ARBA00022448"/>
    </source>
</evidence>
<feature type="transmembrane region" description="Helical" evidence="11">
    <location>
        <begin position="211"/>
        <end position="231"/>
    </location>
</feature>
<evidence type="ECO:0000313" key="13">
    <source>
        <dbReference type="EMBL" id="KRK39770.1"/>
    </source>
</evidence>
<dbReference type="InterPro" id="IPR045082">
    <property type="entry name" value="ATP_syn_F0_a_bact/chloroplast"/>
</dbReference>
<dbReference type="STRING" id="357278.IV61_GL001320"/>
<gene>
    <name evidence="11" type="primary">atpB</name>
    <name evidence="13" type="ORF">FD07_GL000121</name>
</gene>
<dbReference type="Gene3D" id="1.20.120.220">
    <property type="entry name" value="ATP synthase, F0 complex, subunit A"/>
    <property type="match status" value="1"/>
</dbReference>
<evidence type="ECO:0000256" key="8">
    <source>
        <dbReference type="ARBA" id="ARBA00023065"/>
    </source>
</evidence>
<dbReference type="PRINTS" id="PR00123">
    <property type="entry name" value="ATPASEA"/>
</dbReference>
<comment type="subcellular location">
    <subcellularLocation>
        <location evidence="11 12">Cell membrane</location>
        <topology evidence="11 12">Multi-pass membrane protein</topology>
    </subcellularLocation>
    <subcellularLocation>
        <location evidence="1">Membrane</location>
        <topology evidence="1">Multi-pass membrane protein</topology>
    </subcellularLocation>
</comment>
<evidence type="ECO:0000313" key="14">
    <source>
        <dbReference type="Proteomes" id="UP000051176"/>
    </source>
</evidence>
<keyword evidence="6 11" id="KW-0375">Hydrogen ion transport</keyword>
<dbReference type="AlphaFoldDB" id="A0A0R1H892"/>
<feature type="transmembrane region" description="Helical" evidence="11">
    <location>
        <begin position="185"/>
        <end position="204"/>
    </location>
</feature>
<dbReference type="PANTHER" id="PTHR42823">
    <property type="entry name" value="ATP SYNTHASE SUBUNIT A, CHLOROPLASTIC"/>
    <property type="match status" value="1"/>
</dbReference>
<dbReference type="SUPFAM" id="SSF81336">
    <property type="entry name" value="F1F0 ATP synthase subunit A"/>
    <property type="match status" value="1"/>
</dbReference>